<evidence type="ECO:0000313" key="3">
    <source>
        <dbReference type="EMBL" id="MCU7550524.1"/>
    </source>
</evidence>
<evidence type="ECO:0000256" key="1">
    <source>
        <dbReference type="SAM" id="MobiDB-lite"/>
    </source>
</evidence>
<dbReference type="PROSITE" id="PS51257">
    <property type="entry name" value="PROKAR_LIPOPROTEIN"/>
    <property type="match status" value="1"/>
</dbReference>
<dbReference type="RefSeq" id="WP_279297964.1">
    <property type="nucleotide sequence ID" value="NZ_JAOTIF010000013.1"/>
</dbReference>
<keyword evidence="2" id="KW-0732">Signal</keyword>
<dbReference type="AlphaFoldDB" id="A0A9X3BG95"/>
<dbReference type="EMBL" id="JAOTIF010000013">
    <property type="protein sequence ID" value="MCU7550524.1"/>
    <property type="molecule type" value="Genomic_DNA"/>
</dbReference>
<sequence>MNRLLLAILLLGASCNNNGKGSETSGTDTTTTEYRGVENVNGNIPDTINTGAEPTTDYGSDTADTSSKD</sequence>
<organism evidence="3 4">
    <name type="scientific">Paraflavisolibacter caeni</name>
    <dbReference type="NCBI Taxonomy" id="2982496"/>
    <lineage>
        <taxon>Bacteria</taxon>
        <taxon>Pseudomonadati</taxon>
        <taxon>Bacteroidota</taxon>
        <taxon>Chitinophagia</taxon>
        <taxon>Chitinophagales</taxon>
        <taxon>Chitinophagaceae</taxon>
        <taxon>Paraflavisolibacter</taxon>
    </lineage>
</organism>
<protein>
    <submittedName>
        <fullName evidence="3">Uncharacterized protein</fullName>
    </submittedName>
</protein>
<feature type="compositionally biased region" description="Polar residues" evidence="1">
    <location>
        <begin position="40"/>
        <end position="69"/>
    </location>
</feature>
<name>A0A9X3BG95_9BACT</name>
<comment type="caution">
    <text evidence="3">The sequence shown here is derived from an EMBL/GenBank/DDBJ whole genome shotgun (WGS) entry which is preliminary data.</text>
</comment>
<accession>A0A9X3BG95</accession>
<dbReference type="Proteomes" id="UP001155483">
    <property type="component" value="Unassembled WGS sequence"/>
</dbReference>
<feature type="signal peptide" evidence="2">
    <location>
        <begin position="1"/>
        <end position="19"/>
    </location>
</feature>
<feature type="compositionally biased region" description="Low complexity" evidence="1">
    <location>
        <begin position="21"/>
        <end position="33"/>
    </location>
</feature>
<gene>
    <name evidence="3" type="ORF">OCK74_15505</name>
</gene>
<evidence type="ECO:0000256" key="2">
    <source>
        <dbReference type="SAM" id="SignalP"/>
    </source>
</evidence>
<feature type="region of interest" description="Disordered" evidence="1">
    <location>
        <begin position="14"/>
        <end position="69"/>
    </location>
</feature>
<keyword evidence="4" id="KW-1185">Reference proteome</keyword>
<feature type="chain" id="PRO_5040977482" evidence="2">
    <location>
        <begin position="20"/>
        <end position="69"/>
    </location>
</feature>
<evidence type="ECO:0000313" key="4">
    <source>
        <dbReference type="Proteomes" id="UP001155483"/>
    </source>
</evidence>
<reference evidence="3" key="2">
    <citation type="submission" date="2023-04" db="EMBL/GenBank/DDBJ databases">
        <title>Paracnuella aquatica gen. nov., sp. nov., a member of the family Chitinophagaceae isolated from a hot spring.</title>
        <authorList>
            <person name="Wang C."/>
        </authorList>
    </citation>
    <scope>NUCLEOTIDE SEQUENCE</scope>
    <source>
        <strain evidence="3">LB-8</strain>
    </source>
</reference>
<reference evidence="3" key="1">
    <citation type="submission" date="2022-09" db="EMBL/GenBank/DDBJ databases">
        <authorList>
            <person name="Yuan C."/>
            <person name="Ke Z."/>
        </authorList>
    </citation>
    <scope>NUCLEOTIDE SEQUENCE</scope>
    <source>
        <strain evidence="3">LB-8</strain>
    </source>
</reference>
<proteinExistence type="predicted"/>